<dbReference type="InParanoid" id="B1L4R7"/>
<organism evidence="2 3">
    <name type="scientific">Korarchaeum cryptofilum (strain OPF8)</name>
    <dbReference type="NCBI Taxonomy" id="374847"/>
    <lineage>
        <taxon>Archaea</taxon>
        <taxon>Thermoproteota</taxon>
        <taxon>Candidatus Korarchaeia</taxon>
        <taxon>Candidatus Korarchaeales</taxon>
        <taxon>Candidatus Korarchaeaceae</taxon>
        <taxon>Candidatus Korarchaeum</taxon>
    </lineage>
</organism>
<dbReference type="EnsemblBacteria" id="ACB07446">
    <property type="protein sequence ID" value="ACB07446"/>
    <property type="gene ID" value="Kcr_0695"/>
</dbReference>
<evidence type="ECO:0000256" key="1">
    <source>
        <dbReference type="SAM" id="Phobius"/>
    </source>
</evidence>
<accession>B1L4R7</accession>
<gene>
    <name evidence="2" type="ordered locus">Kcr_0695</name>
</gene>
<feature type="transmembrane region" description="Helical" evidence="1">
    <location>
        <begin position="69"/>
        <end position="89"/>
    </location>
</feature>
<dbReference type="Proteomes" id="UP000001686">
    <property type="component" value="Chromosome"/>
</dbReference>
<dbReference type="KEGG" id="kcr:Kcr_0695"/>
<feature type="transmembrane region" description="Helical" evidence="1">
    <location>
        <begin position="21"/>
        <end position="43"/>
    </location>
</feature>
<evidence type="ECO:0000313" key="2">
    <source>
        <dbReference type="EMBL" id="ACB07446.1"/>
    </source>
</evidence>
<name>B1L4R7_KORCO</name>
<evidence type="ECO:0000313" key="3">
    <source>
        <dbReference type="Proteomes" id="UP000001686"/>
    </source>
</evidence>
<dbReference type="EMBL" id="CP000968">
    <property type="protein sequence ID" value="ACB07446.1"/>
    <property type="molecule type" value="Genomic_DNA"/>
</dbReference>
<dbReference type="HOGENOM" id="CLU_1127082_0_0_2"/>
<keyword evidence="1" id="KW-1133">Transmembrane helix</keyword>
<keyword evidence="1" id="KW-0472">Membrane</keyword>
<sequence>MNKIQKIFISLKMQALEQRRRIATLLIVFILPVAFWASLYYTAGDELTQITVPTVDGDVKMFVPVKKSYPLDLGLMAVAWTMAVVSFFSESGSAEKDRRLVLCGYGSWQILLARLILLTAVSLLTSVIPLSLFVPVLSPKHPLMLWLSLFITGLIAMEIGLLIGALIPRSTEGVLIIIAIFGIGMSVQGKAAELFPTYPARQLFRSAMFADDPLVLPFVEQELLILIALIIVTLIFWYFRIRVRRF</sequence>
<keyword evidence="1" id="KW-0812">Transmembrane</keyword>
<feature type="transmembrane region" description="Helical" evidence="1">
    <location>
        <begin position="223"/>
        <end position="241"/>
    </location>
</feature>
<feature type="transmembrane region" description="Helical" evidence="1">
    <location>
        <begin position="143"/>
        <end position="167"/>
    </location>
</feature>
<dbReference type="eggNOG" id="arCOG08148">
    <property type="taxonomic scope" value="Archaea"/>
</dbReference>
<dbReference type="PhylomeDB" id="B1L4R7"/>
<protein>
    <recommendedName>
        <fullName evidence="4">ABC-2 type transport system permease protein</fullName>
    </recommendedName>
</protein>
<dbReference type="AlphaFoldDB" id="B1L4R7"/>
<evidence type="ECO:0008006" key="4">
    <source>
        <dbReference type="Google" id="ProtNLM"/>
    </source>
</evidence>
<reference evidence="2 3" key="1">
    <citation type="journal article" date="2008" name="Proc. Natl. Acad. Sci. U.S.A.">
        <title>A korarchaeal genome reveals new insights into the evolution of the Archaea.</title>
        <authorList>
            <person name="Elkins J.G."/>
            <person name="Podar M."/>
            <person name="Graham D.E."/>
            <person name="Makarova K.S."/>
            <person name="Wolf Y."/>
            <person name="Randau L."/>
            <person name="Hedlund B.P."/>
            <person name="Brochier-Armanet C."/>
            <person name="Kunin V."/>
            <person name="Anderson I."/>
            <person name="Lapidus A."/>
            <person name="Goltsman E."/>
            <person name="Barry K."/>
            <person name="Koonin E.V."/>
            <person name="Hugenholtz P."/>
            <person name="Kyrpides N."/>
            <person name="Wanner G."/>
            <person name="Richardson P."/>
            <person name="Keller M."/>
            <person name="Stetter K.O."/>
        </authorList>
    </citation>
    <scope>NUCLEOTIDE SEQUENCE [LARGE SCALE GENOMIC DNA]</scope>
    <source>
        <strain evidence="3">OPF8</strain>
    </source>
</reference>
<keyword evidence="3" id="KW-1185">Reference proteome</keyword>
<feature type="transmembrane region" description="Helical" evidence="1">
    <location>
        <begin position="110"/>
        <end position="137"/>
    </location>
</feature>
<proteinExistence type="predicted"/>
<dbReference type="STRING" id="374847.Kcr_0695"/>
<feature type="transmembrane region" description="Helical" evidence="1">
    <location>
        <begin position="174"/>
        <end position="192"/>
    </location>
</feature>